<evidence type="ECO:0000313" key="1">
    <source>
        <dbReference type="EMBL" id="KKL12505.1"/>
    </source>
</evidence>
<organism evidence="1">
    <name type="scientific">marine sediment metagenome</name>
    <dbReference type="NCBI Taxonomy" id="412755"/>
    <lineage>
        <taxon>unclassified sequences</taxon>
        <taxon>metagenomes</taxon>
        <taxon>ecological metagenomes</taxon>
    </lineage>
</organism>
<dbReference type="EMBL" id="LAZR01041228">
    <property type="protein sequence ID" value="KKL12505.1"/>
    <property type="molecule type" value="Genomic_DNA"/>
</dbReference>
<comment type="caution">
    <text evidence="1">The sequence shown here is derived from an EMBL/GenBank/DDBJ whole genome shotgun (WGS) entry which is preliminary data.</text>
</comment>
<feature type="non-terminal residue" evidence="1">
    <location>
        <position position="1"/>
    </location>
</feature>
<dbReference type="AlphaFoldDB" id="A0A0F9AST1"/>
<protein>
    <submittedName>
        <fullName evidence="1">Uncharacterized protein</fullName>
    </submittedName>
</protein>
<name>A0A0F9AST1_9ZZZZ</name>
<gene>
    <name evidence="1" type="ORF">LCGC14_2535110</name>
</gene>
<reference evidence="1" key="1">
    <citation type="journal article" date="2015" name="Nature">
        <title>Complex archaea that bridge the gap between prokaryotes and eukaryotes.</title>
        <authorList>
            <person name="Spang A."/>
            <person name="Saw J.H."/>
            <person name="Jorgensen S.L."/>
            <person name="Zaremba-Niedzwiedzka K."/>
            <person name="Martijn J."/>
            <person name="Lind A.E."/>
            <person name="van Eijk R."/>
            <person name="Schleper C."/>
            <person name="Guy L."/>
            <person name="Ettema T.J."/>
        </authorList>
    </citation>
    <scope>NUCLEOTIDE SEQUENCE</scope>
</reference>
<sequence>KVYSYRVYLQGVEIAINQDWRKHVSIPI</sequence>
<proteinExistence type="predicted"/>
<accession>A0A0F9AST1</accession>